<dbReference type="InterPro" id="IPR057326">
    <property type="entry name" value="KR_dom"/>
</dbReference>
<dbReference type="NCBIfam" id="NF006110">
    <property type="entry name" value="PRK08261.1"/>
    <property type="match status" value="1"/>
</dbReference>
<accession>A0A937CTI5</accession>
<dbReference type="Gene3D" id="3.40.50.720">
    <property type="entry name" value="NAD(P)-binding Rossmann-like Domain"/>
    <property type="match status" value="2"/>
</dbReference>
<proteinExistence type="inferred from homology"/>
<comment type="similarity">
    <text evidence="1">Belongs to the short-chain dehydrogenases/reductases (SDR) family.</text>
</comment>
<organism evidence="3 4">
    <name type="scientific">Ramlibacter monticola</name>
    <dbReference type="NCBI Taxonomy" id="1926872"/>
    <lineage>
        <taxon>Bacteria</taxon>
        <taxon>Pseudomonadati</taxon>
        <taxon>Pseudomonadota</taxon>
        <taxon>Betaproteobacteria</taxon>
        <taxon>Burkholderiales</taxon>
        <taxon>Comamonadaceae</taxon>
        <taxon>Ramlibacter</taxon>
    </lineage>
</organism>
<dbReference type="PRINTS" id="PR00081">
    <property type="entry name" value="GDHRDH"/>
</dbReference>
<dbReference type="InterPro" id="IPR002347">
    <property type="entry name" value="SDR_fam"/>
</dbReference>
<name>A0A937CTI5_9BURK</name>
<keyword evidence="4" id="KW-1185">Reference proteome</keyword>
<sequence>MPDRLVSLANHPLTRPLVRGLGLPQPARLARSTQPYRPLELQGRSVLVAAVPAAGLAETVRRAVVRLGGVLEHLGCVQAVIVDATGCSAVDQLRELYDLLHPALGRLDAHGRVLLLADGEGDGAEAAACARAVEGLTRSLAKEIGRHGATANALRIRGAWPQGLDAALSFFCTDRSAFVSGQVLDLRSPTPEVERIAQPAFHGRVAVVTGAAGAIGAATARRLAQDGASVACVDVPSSAGRLAALAEELGGQALPLDLTVPEASARLGEFARGLGGIDILVHNAGITRDRTLAKMSGREWDSVLDVNLRAVLAIDAALDRGGAMKPAAREICLASISGIAGNAGQANYAASKAALIGYTAARARELAPRGGTANAVAPGFIETEMTRRIPWMLRQVGRRLNALQQGGLPEDVAEAIAFLARSDAQAVTGQTLRVCGQSFLGA</sequence>
<dbReference type="PRINTS" id="PR00080">
    <property type="entry name" value="SDRFAMILY"/>
</dbReference>
<dbReference type="Pfam" id="PF13561">
    <property type="entry name" value="adh_short_C2"/>
    <property type="match status" value="1"/>
</dbReference>
<dbReference type="SMART" id="SM00822">
    <property type="entry name" value="PKS_KR"/>
    <property type="match status" value="1"/>
</dbReference>
<dbReference type="RefSeq" id="WP_201675227.1">
    <property type="nucleotide sequence ID" value="NZ_JAEQNE010000003.1"/>
</dbReference>
<comment type="caution">
    <text evidence="3">The sequence shown here is derived from an EMBL/GenBank/DDBJ whole genome shotgun (WGS) entry which is preliminary data.</text>
</comment>
<dbReference type="Proteomes" id="UP000599109">
    <property type="component" value="Unassembled WGS sequence"/>
</dbReference>
<evidence type="ECO:0000256" key="1">
    <source>
        <dbReference type="ARBA" id="ARBA00006484"/>
    </source>
</evidence>
<dbReference type="FunFam" id="3.40.50.720:FF:000338">
    <property type="entry name" value="3-oxoacyl-ACP reductase FabG"/>
    <property type="match status" value="1"/>
</dbReference>
<dbReference type="EMBL" id="JAEQNE010000003">
    <property type="protein sequence ID" value="MBL0392610.1"/>
    <property type="molecule type" value="Genomic_DNA"/>
</dbReference>
<dbReference type="InterPro" id="IPR036291">
    <property type="entry name" value="NAD(P)-bd_dom_sf"/>
</dbReference>
<reference evidence="3 4" key="1">
    <citation type="journal article" date="2017" name="Int. J. Syst. Evol. Microbiol.">
        <title>Ramlibacter monticola sp. nov., isolated from forest soil.</title>
        <authorList>
            <person name="Chaudhary D.K."/>
            <person name="Kim J."/>
        </authorList>
    </citation>
    <scope>NUCLEOTIDE SEQUENCE [LARGE SCALE GENOMIC DNA]</scope>
    <source>
        <strain evidence="3 4">KACC 19175</strain>
    </source>
</reference>
<dbReference type="AlphaFoldDB" id="A0A937CTI5"/>
<evidence type="ECO:0000313" key="3">
    <source>
        <dbReference type="EMBL" id="MBL0392610.1"/>
    </source>
</evidence>
<dbReference type="PANTHER" id="PTHR42760:SF78">
    <property type="entry name" value="3-OXOACYL-[ACYL-CARRIER-PROTEIN] REDUCTASE [NADH]"/>
    <property type="match status" value="1"/>
</dbReference>
<evidence type="ECO:0000259" key="2">
    <source>
        <dbReference type="SMART" id="SM00822"/>
    </source>
</evidence>
<dbReference type="GO" id="GO:0016616">
    <property type="term" value="F:oxidoreductase activity, acting on the CH-OH group of donors, NAD or NADP as acceptor"/>
    <property type="evidence" value="ECO:0007669"/>
    <property type="project" value="TreeGrafter"/>
</dbReference>
<gene>
    <name evidence="3" type="ORF">JJ685_15835</name>
</gene>
<dbReference type="SUPFAM" id="SSF51735">
    <property type="entry name" value="NAD(P)-binding Rossmann-fold domains"/>
    <property type="match status" value="2"/>
</dbReference>
<dbReference type="PANTHER" id="PTHR42760">
    <property type="entry name" value="SHORT-CHAIN DEHYDROGENASES/REDUCTASES FAMILY MEMBER"/>
    <property type="match status" value="1"/>
</dbReference>
<protein>
    <submittedName>
        <fullName evidence="3">3-oxoacyl-ACP reductase</fullName>
    </submittedName>
</protein>
<evidence type="ECO:0000313" key="4">
    <source>
        <dbReference type="Proteomes" id="UP000599109"/>
    </source>
</evidence>
<feature type="domain" description="Ketoreductase" evidence="2">
    <location>
        <begin position="204"/>
        <end position="379"/>
    </location>
</feature>